<comment type="caution">
    <text evidence="2">The sequence shown here is derived from an EMBL/GenBank/DDBJ whole genome shotgun (WGS) entry which is preliminary data.</text>
</comment>
<name>A0AAV9NTX7_9PEZI</name>
<sequence>MVPIRTPNQNNLTIMPKAQSTLCAQRTQSIIDRIEGRTNRIANIVLVVTITGILAPAFVLEFHRVGRRARTLSPVLLQFGGKRVADCAELCGPALIVKSCAYFPALGTAAAAWGVEKELGGVMAMALAYVMMVWATWKALARNREEDFGSDGKQKRESLG</sequence>
<proteinExistence type="predicted"/>
<dbReference type="Proteomes" id="UP001337655">
    <property type="component" value="Unassembled WGS sequence"/>
</dbReference>
<dbReference type="RefSeq" id="XP_064653506.1">
    <property type="nucleotide sequence ID" value="XM_064808280.1"/>
</dbReference>
<evidence type="ECO:0000313" key="3">
    <source>
        <dbReference type="Proteomes" id="UP001337655"/>
    </source>
</evidence>
<feature type="transmembrane region" description="Helical" evidence="1">
    <location>
        <begin position="119"/>
        <end position="137"/>
    </location>
</feature>
<dbReference type="EMBL" id="JAVRRT010000031">
    <property type="protein sequence ID" value="KAK5162907.1"/>
    <property type="molecule type" value="Genomic_DNA"/>
</dbReference>
<reference evidence="2 3" key="1">
    <citation type="submission" date="2023-08" db="EMBL/GenBank/DDBJ databases">
        <title>Black Yeasts Isolated from many extreme environments.</title>
        <authorList>
            <person name="Coleine C."/>
            <person name="Stajich J.E."/>
            <person name="Selbmann L."/>
        </authorList>
    </citation>
    <scope>NUCLEOTIDE SEQUENCE [LARGE SCALE GENOMIC DNA]</scope>
    <source>
        <strain evidence="2 3">CCFEE 5935</strain>
    </source>
</reference>
<protein>
    <submittedName>
        <fullName evidence="2">Uncharacterized protein</fullName>
    </submittedName>
</protein>
<gene>
    <name evidence="2" type="ORF">LTR77_011068</name>
</gene>
<evidence type="ECO:0000256" key="1">
    <source>
        <dbReference type="SAM" id="Phobius"/>
    </source>
</evidence>
<keyword evidence="1" id="KW-0472">Membrane</keyword>
<evidence type="ECO:0000313" key="2">
    <source>
        <dbReference type="EMBL" id="KAK5162907.1"/>
    </source>
</evidence>
<keyword evidence="1" id="KW-0812">Transmembrane</keyword>
<keyword evidence="3" id="KW-1185">Reference proteome</keyword>
<organism evidence="2 3">
    <name type="scientific">Saxophila tyrrhenica</name>
    <dbReference type="NCBI Taxonomy" id="1690608"/>
    <lineage>
        <taxon>Eukaryota</taxon>
        <taxon>Fungi</taxon>
        <taxon>Dikarya</taxon>
        <taxon>Ascomycota</taxon>
        <taxon>Pezizomycotina</taxon>
        <taxon>Dothideomycetes</taxon>
        <taxon>Dothideomycetidae</taxon>
        <taxon>Mycosphaerellales</taxon>
        <taxon>Extremaceae</taxon>
        <taxon>Saxophila</taxon>
    </lineage>
</organism>
<accession>A0AAV9NTX7</accession>
<feature type="transmembrane region" description="Helical" evidence="1">
    <location>
        <begin position="41"/>
        <end position="60"/>
    </location>
</feature>
<keyword evidence="1" id="KW-1133">Transmembrane helix</keyword>
<dbReference type="AlphaFoldDB" id="A0AAV9NTX7"/>
<dbReference type="GeneID" id="89932388"/>